<dbReference type="GO" id="GO:1902936">
    <property type="term" value="F:phosphatidylinositol bisphosphate binding"/>
    <property type="evidence" value="ECO:0007669"/>
    <property type="project" value="TreeGrafter"/>
</dbReference>
<dbReference type="OMA" id="PGWYKNL"/>
<feature type="compositionally biased region" description="Polar residues" evidence="2">
    <location>
        <begin position="615"/>
        <end position="626"/>
    </location>
</feature>
<dbReference type="EMBL" id="UFQT01000211">
    <property type="protein sequence ID" value="SSX21757.1"/>
    <property type="molecule type" value="Genomic_DNA"/>
</dbReference>
<protein>
    <submittedName>
        <fullName evidence="4">CSON005320 protein</fullName>
    </submittedName>
</protein>
<name>A0A336LZV6_CULSO</name>
<dbReference type="PROSITE" id="PS50191">
    <property type="entry name" value="CRAL_TRIO"/>
    <property type="match status" value="2"/>
</dbReference>
<dbReference type="Gene3D" id="3.40.525.10">
    <property type="entry name" value="CRAL-TRIO lipid binding domain"/>
    <property type="match status" value="2"/>
</dbReference>
<evidence type="ECO:0000256" key="2">
    <source>
        <dbReference type="SAM" id="MobiDB-lite"/>
    </source>
</evidence>
<evidence type="ECO:0000259" key="3">
    <source>
        <dbReference type="PROSITE" id="PS50191"/>
    </source>
</evidence>
<feature type="region of interest" description="Disordered" evidence="2">
    <location>
        <begin position="606"/>
        <end position="634"/>
    </location>
</feature>
<feature type="domain" description="CRAL-TRIO" evidence="3">
    <location>
        <begin position="106"/>
        <end position="270"/>
    </location>
</feature>
<dbReference type="SUPFAM" id="SSF52087">
    <property type="entry name" value="CRAL/TRIO domain"/>
    <property type="match status" value="2"/>
</dbReference>
<dbReference type="PANTHER" id="PTHR10174:SF120">
    <property type="entry name" value="CELLULAR RETINALDEHYDE BINDING PROTEIN"/>
    <property type="match status" value="1"/>
</dbReference>
<dbReference type="SMART" id="SM01100">
    <property type="entry name" value="CRAL_TRIO_N"/>
    <property type="match status" value="2"/>
</dbReference>
<feature type="domain" description="CRAL-TRIO" evidence="3">
    <location>
        <begin position="407"/>
        <end position="571"/>
    </location>
</feature>
<dbReference type="AlphaFoldDB" id="A0A336LZV6"/>
<feature type="coiled-coil region" evidence="1">
    <location>
        <begin position="328"/>
        <end position="362"/>
    </location>
</feature>
<dbReference type="CDD" id="cd00170">
    <property type="entry name" value="SEC14"/>
    <property type="match status" value="2"/>
</dbReference>
<sequence length="634" mass="73389">MPLINLITSSTKQPLVVSEVTVAQVAAKVAKKELRETEEAKKIGLSQLITWIKNNSDIENVRTDENFLLRFLRVKKFNVPLAEQMLLKYLNLKRSLPHLTAELDFLAPNLDALISAGYMFPSPCRDKHGRRVIIGIAKNFDAYHYTSSDMAKLHFLTYETLLCEPTNQILGFTHIGDFDGLSVSHITMWNPTEFGRILKWTEQSVPMRHKEIHLVNVGAGVKWVIDVAKGRTSVKMRERLQVHRCMDDLKKKFSPEILPVEMGGSKYTIQEMIQLWREELACKRDQIVALDEMKILDDRGIIGRRHEEGHKNNKMLACDSVIVLKKISKIARDELREDERTRNEALRQMREWLKQNKDVKNVREDQSFLLRFLRTKKYSILMAQQQLLKYLNLRRVLCNYATGLDFLSPNLQHLINQGYMFVSPLRDNKGRRVIISTASNFDIDRCNSEDLVKMHFMTYETLIENEVDQVLGVVHVGDFGSVGPKHVAMFNITDFLRIIKWGERSLPMRHKEIHIFNVYSAVKYIIDHAKGMVSDKIKKRLNIYLNEKDFLKSFDTKTLPLEMGGTIPMNTMIELWKQELVANRDKLLRLDDMQILDTRGIISSNGKKTEKKQNNDSAIGTENMTGSFRKLQID</sequence>
<dbReference type="Gene3D" id="1.20.5.1200">
    <property type="entry name" value="Alpha-tocopherol transfer"/>
    <property type="match status" value="2"/>
</dbReference>
<dbReference type="Gene3D" id="1.10.8.20">
    <property type="entry name" value="N-terminal domain of phosphatidylinositol transfer protein sec14p"/>
    <property type="match status" value="2"/>
</dbReference>
<accession>A0A336LZV6</accession>
<gene>
    <name evidence="4" type="primary">CSON005320</name>
</gene>
<organism evidence="4">
    <name type="scientific">Culicoides sonorensis</name>
    <name type="common">Biting midge</name>
    <dbReference type="NCBI Taxonomy" id="179676"/>
    <lineage>
        <taxon>Eukaryota</taxon>
        <taxon>Metazoa</taxon>
        <taxon>Ecdysozoa</taxon>
        <taxon>Arthropoda</taxon>
        <taxon>Hexapoda</taxon>
        <taxon>Insecta</taxon>
        <taxon>Pterygota</taxon>
        <taxon>Neoptera</taxon>
        <taxon>Endopterygota</taxon>
        <taxon>Diptera</taxon>
        <taxon>Nematocera</taxon>
        <taxon>Chironomoidea</taxon>
        <taxon>Ceratopogonidae</taxon>
        <taxon>Ceratopogoninae</taxon>
        <taxon>Culicoides</taxon>
        <taxon>Monoculicoides</taxon>
    </lineage>
</organism>
<dbReference type="SUPFAM" id="SSF46938">
    <property type="entry name" value="CRAL/TRIO N-terminal domain"/>
    <property type="match status" value="2"/>
</dbReference>
<dbReference type="InterPro" id="IPR011074">
    <property type="entry name" value="CRAL/TRIO_N_dom"/>
</dbReference>
<dbReference type="InterPro" id="IPR036865">
    <property type="entry name" value="CRAL-TRIO_dom_sf"/>
</dbReference>
<dbReference type="VEuPathDB" id="VectorBase:CSON005320"/>
<dbReference type="GO" id="GO:0016020">
    <property type="term" value="C:membrane"/>
    <property type="evidence" value="ECO:0007669"/>
    <property type="project" value="TreeGrafter"/>
</dbReference>
<keyword evidence="1" id="KW-0175">Coiled coil</keyword>
<dbReference type="Pfam" id="PF00650">
    <property type="entry name" value="CRAL_TRIO"/>
    <property type="match status" value="2"/>
</dbReference>
<dbReference type="PANTHER" id="PTHR10174">
    <property type="entry name" value="ALPHA-TOCOPHEROL TRANSFER PROTEIN-RELATED"/>
    <property type="match status" value="1"/>
</dbReference>
<dbReference type="InterPro" id="IPR036273">
    <property type="entry name" value="CRAL/TRIO_N_dom_sf"/>
</dbReference>
<evidence type="ECO:0000313" key="4">
    <source>
        <dbReference type="EMBL" id="SSX21757.1"/>
    </source>
</evidence>
<proteinExistence type="predicted"/>
<dbReference type="SMART" id="SM00516">
    <property type="entry name" value="SEC14"/>
    <property type="match status" value="2"/>
</dbReference>
<dbReference type="InterPro" id="IPR001251">
    <property type="entry name" value="CRAL-TRIO_dom"/>
</dbReference>
<reference evidence="4" key="1">
    <citation type="submission" date="2018-07" db="EMBL/GenBank/DDBJ databases">
        <authorList>
            <person name="Quirk P.G."/>
            <person name="Krulwich T.A."/>
        </authorList>
    </citation>
    <scope>NUCLEOTIDE SEQUENCE</scope>
</reference>
<dbReference type="PRINTS" id="PR00180">
    <property type="entry name" value="CRETINALDHBP"/>
</dbReference>
<evidence type="ECO:0000256" key="1">
    <source>
        <dbReference type="SAM" id="Coils"/>
    </source>
</evidence>